<protein>
    <recommendedName>
        <fullName evidence="2">Lipoyl-binding domain-containing protein</fullName>
    </recommendedName>
</protein>
<dbReference type="PROSITE" id="PS50968">
    <property type="entry name" value="BIOTINYL_LIPOYL"/>
    <property type="match status" value="1"/>
</dbReference>
<reference evidence="3 4" key="1">
    <citation type="journal article" date="2016" name="Nat. Commun.">
        <title>Thousands of microbial genomes shed light on interconnected biogeochemical processes in an aquifer system.</title>
        <authorList>
            <person name="Anantharaman K."/>
            <person name="Brown C.T."/>
            <person name="Hug L.A."/>
            <person name="Sharon I."/>
            <person name="Castelle C.J."/>
            <person name="Probst A.J."/>
            <person name="Thomas B.C."/>
            <person name="Singh A."/>
            <person name="Wilkins M.J."/>
            <person name="Karaoz U."/>
            <person name="Brodie E.L."/>
            <person name="Williams K.H."/>
            <person name="Hubbard S.S."/>
            <person name="Banfield J.F."/>
        </authorList>
    </citation>
    <scope>NUCLEOTIDE SEQUENCE [LARGE SCALE GENOMIC DNA]</scope>
</reference>
<name>A0A1F5VHT9_9BACT</name>
<keyword evidence="1" id="KW-0450">Lipoyl</keyword>
<comment type="caution">
    <text evidence="3">The sequence shown here is derived from an EMBL/GenBank/DDBJ whole genome shotgun (WGS) entry which is preliminary data.</text>
</comment>
<gene>
    <name evidence="3" type="ORF">A2834_03190</name>
</gene>
<evidence type="ECO:0000256" key="1">
    <source>
        <dbReference type="ARBA" id="ARBA00022823"/>
    </source>
</evidence>
<feature type="domain" description="Lipoyl-binding" evidence="2">
    <location>
        <begin position="3"/>
        <end position="84"/>
    </location>
</feature>
<dbReference type="CDD" id="cd06849">
    <property type="entry name" value="lipoyl_domain"/>
    <property type="match status" value="1"/>
</dbReference>
<dbReference type="InterPro" id="IPR011053">
    <property type="entry name" value="Single_hybrid_motif"/>
</dbReference>
<evidence type="ECO:0000313" key="4">
    <source>
        <dbReference type="Proteomes" id="UP000179251"/>
    </source>
</evidence>
<dbReference type="STRING" id="1798325.A2834_03190"/>
<organism evidence="3 4">
    <name type="scientific">Candidatus Giovannonibacteria bacterium RIFCSPHIGHO2_01_FULL_45_23</name>
    <dbReference type="NCBI Taxonomy" id="1798325"/>
    <lineage>
        <taxon>Bacteria</taxon>
        <taxon>Candidatus Giovannoniibacteriota</taxon>
    </lineage>
</organism>
<evidence type="ECO:0000313" key="3">
    <source>
        <dbReference type="EMBL" id="OGF63033.1"/>
    </source>
</evidence>
<dbReference type="AlphaFoldDB" id="A0A1F5VHT9"/>
<dbReference type="Gene3D" id="2.40.50.100">
    <property type="match status" value="1"/>
</dbReference>
<dbReference type="InterPro" id="IPR003016">
    <property type="entry name" value="2-oxoA_DH_lipoyl-BS"/>
</dbReference>
<dbReference type="PROSITE" id="PS00189">
    <property type="entry name" value="LIPOYL"/>
    <property type="match status" value="1"/>
</dbReference>
<dbReference type="Pfam" id="PF00364">
    <property type="entry name" value="Biotin_lipoyl"/>
    <property type="match status" value="1"/>
</dbReference>
<dbReference type="EMBL" id="MFHD01000009">
    <property type="protein sequence ID" value="OGF63033.1"/>
    <property type="molecule type" value="Genomic_DNA"/>
</dbReference>
<dbReference type="SUPFAM" id="SSF51230">
    <property type="entry name" value="Single hybrid motif"/>
    <property type="match status" value="1"/>
</dbReference>
<sequence>MSLIEVRVTFQTFEAEKAEAKFKVLKILVSAGQHVRKDEALFEIETEKATFDFESPADGAVKEIFLKEDPEQEHPHGTTFCTIEVSP</sequence>
<dbReference type="InterPro" id="IPR000089">
    <property type="entry name" value="Biotin_lipoyl"/>
</dbReference>
<accession>A0A1F5VHT9</accession>
<evidence type="ECO:0000259" key="2">
    <source>
        <dbReference type="PROSITE" id="PS50968"/>
    </source>
</evidence>
<dbReference type="Proteomes" id="UP000179251">
    <property type="component" value="Unassembled WGS sequence"/>
</dbReference>
<proteinExistence type="predicted"/>